<feature type="region of interest" description="Disordered" evidence="1">
    <location>
        <begin position="1"/>
        <end position="31"/>
    </location>
</feature>
<comment type="caution">
    <text evidence="2">The sequence shown here is derived from an EMBL/GenBank/DDBJ whole genome shotgun (WGS) entry which is preliminary data.</text>
</comment>
<proteinExistence type="predicted"/>
<sequence length="31" mass="3353">MKGGATAIANDPFNQSDRSQNPVHLKERGRG</sequence>
<keyword evidence="3" id="KW-1185">Reference proteome</keyword>
<accession>A0A1R3KQY4</accession>
<evidence type="ECO:0000313" key="2">
    <source>
        <dbReference type="EMBL" id="OMP09438.1"/>
    </source>
</evidence>
<gene>
    <name evidence="2" type="ORF">COLO4_05477</name>
</gene>
<dbReference type="AlphaFoldDB" id="A0A1R3KQY4"/>
<protein>
    <submittedName>
        <fullName evidence="2">Uncharacterized protein</fullName>
    </submittedName>
</protein>
<name>A0A1R3KQY4_9ROSI</name>
<dbReference type="Proteomes" id="UP000187203">
    <property type="component" value="Unassembled WGS sequence"/>
</dbReference>
<evidence type="ECO:0000256" key="1">
    <source>
        <dbReference type="SAM" id="MobiDB-lite"/>
    </source>
</evidence>
<dbReference type="EMBL" id="AWUE01012362">
    <property type="protein sequence ID" value="OMP09438.1"/>
    <property type="molecule type" value="Genomic_DNA"/>
</dbReference>
<feature type="compositionally biased region" description="Polar residues" evidence="1">
    <location>
        <begin position="12"/>
        <end position="22"/>
    </location>
</feature>
<organism evidence="2 3">
    <name type="scientific">Corchorus olitorius</name>
    <dbReference type="NCBI Taxonomy" id="93759"/>
    <lineage>
        <taxon>Eukaryota</taxon>
        <taxon>Viridiplantae</taxon>
        <taxon>Streptophyta</taxon>
        <taxon>Embryophyta</taxon>
        <taxon>Tracheophyta</taxon>
        <taxon>Spermatophyta</taxon>
        <taxon>Magnoliopsida</taxon>
        <taxon>eudicotyledons</taxon>
        <taxon>Gunneridae</taxon>
        <taxon>Pentapetalae</taxon>
        <taxon>rosids</taxon>
        <taxon>malvids</taxon>
        <taxon>Malvales</taxon>
        <taxon>Malvaceae</taxon>
        <taxon>Grewioideae</taxon>
        <taxon>Apeibeae</taxon>
        <taxon>Corchorus</taxon>
    </lineage>
</organism>
<reference evidence="3" key="1">
    <citation type="submission" date="2013-09" db="EMBL/GenBank/DDBJ databases">
        <title>Corchorus olitorius genome sequencing.</title>
        <authorList>
            <person name="Alam M."/>
            <person name="Haque M.S."/>
            <person name="Islam M.S."/>
            <person name="Emdad E.M."/>
            <person name="Islam M.M."/>
            <person name="Ahmed B."/>
            <person name="Halim A."/>
            <person name="Hossen Q.M.M."/>
            <person name="Hossain M.Z."/>
            <person name="Ahmed R."/>
            <person name="Khan M.M."/>
            <person name="Islam R."/>
            <person name="Rashid M.M."/>
            <person name="Khan S.A."/>
            <person name="Rahman M.S."/>
            <person name="Alam M."/>
            <person name="Yahiya A.S."/>
            <person name="Khan M.S."/>
            <person name="Azam M.S."/>
            <person name="Haque T."/>
            <person name="Lashkar M.Z.H."/>
            <person name="Akhand A.I."/>
            <person name="Morshed G."/>
            <person name="Roy S."/>
            <person name="Uddin K.S."/>
            <person name="Rabeya T."/>
            <person name="Hossain A.S."/>
            <person name="Chowdhury A."/>
            <person name="Snigdha A.R."/>
            <person name="Mortoza M.S."/>
            <person name="Matin S.A."/>
            <person name="Hoque S.M.E."/>
            <person name="Islam M.K."/>
            <person name="Roy D.K."/>
            <person name="Haider R."/>
            <person name="Moosa M.M."/>
            <person name="Elias S.M."/>
            <person name="Hasan A.M."/>
            <person name="Jahan S."/>
            <person name="Shafiuddin M."/>
            <person name="Mahmood N."/>
            <person name="Shommy N.S."/>
        </authorList>
    </citation>
    <scope>NUCLEOTIDE SEQUENCE [LARGE SCALE GENOMIC DNA]</scope>
    <source>
        <strain evidence="3">cv. O-4</strain>
    </source>
</reference>
<evidence type="ECO:0000313" key="3">
    <source>
        <dbReference type="Proteomes" id="UP000187203"/>
    </source>
</evidence>